<dbReference type="CDD" id="cd15482">
    <property type="entry name" value="Sialidase_non-viral"/>
    <property type="match status" value="1"/>
</dbReference>
<proteinExistence type="inferred from homology"/>
<dbReference type="PROSITE" id="PS00138">
    <property type="entry name" value="SUBTILASE_SER"/>
    <property type="match status" value="1"/>
</dbReference>
<name>A0ABV2UI29_9ACTN</name>
<comment type="caution">
    <text evidence="7">The sequence shown here is derived from an EMBL/GenBank/DDBJ whole genome shotgun (WGS) entry which is preliminary data.</text>
</comment>
<dbReference type="RefSeq" id="WP_356711863.1">
    <property type="nucleotide sequence ID" value="NZ_JBEXIP010000034.1"/>
</dbReference>
<keyword evidence="3" id="KW-0720">Serine protease</keyword>
<reference evidence="7 8" key="1">
    <citation type="submission" date="2024-06" db="EMBL/GenBank/DDBJ databases">
        <title>The Natural Products Discovery Center: Release of the First 8490 Sequenced Strains for Exploring Actinobacteria Biosynthetic Diversity.</title>
        <authorList>
            <person name="Kalkreuter E."/>
            <person name="Kautsar S.A."/>
            <person name="Yang D."/>
            <person name="Bader C.D."/>
            <person name="Teijaro C.N."/>
            <person name="Fluegel L."/>
            <person name="Davis C.M."/>
            <person name="Simpson J.R."/>
            <person name="Lauterbach L."/>
            <person name="Steele A.D."/>
            <person name="Gui C."/>
            <person name="Meng S."/>
            <person name="Li G."/>
            <person name="Viehrig K."/>
            <person name="Ye F."/>
            <person name="Su P."/>
            <person name="Kiefer A.F."/>
            <person name="Nichols A."/>
            <person name="Cepeda A.J."/>
            <person name="Yan W."/>
            <person name="Fan B."/>
            <person name="Jiang Y."/>
            <person name="Adhikari A."/>
            <person name="Zheng C.-J."/>
            <person name="Schuster L."/>
            <person name="Cowan T.M."/>
            <person name="Smanski M.J."/>
            <person name="Chevrette M.G."/>
            <person name="De Carvalho L.P.S."/>
            <person name="Shen B."/>
        </authorList>
    </citation>
    <scope>NUCLEOTIDE SEQUENCE [LARGE SCALE GENOMIC DNA]</scope>
    <source>
        <strain evidence="7 8">NPDC005137</strain>
    </source>
</reference>
<dbReference type="SUPFAM" id="SSF52743">
    <property type="entry name" value="Subtilisin-like"/>
    <property type="match status" value="1"/>
</dbReference>
<dbReference type="Proteomes" id="UP001550044">
    <property type="component" value="Unassembled WGS sequence"/>
</dbReference>
<keyword evidence="8" id="KW-1185">Reference proteome</keyword>
<evidence type="ECO:0000313" key="8">
    <source>
        <dbReference type="Proteomes" id="UP001550044"/>
    </source>
</evidence>
<accession>A0ABV2UI29</accession>
<dbReference type="Gene3D" id="2.130.10.10">
    <property type="entry name" value="YVTN repeat-like/Quinoprotein amine dehydrogenase"/>
    <property type="match status" value="3"/>
</dbReference>
<feature type="region of interest" description="Disordered" evidence="5">
    <location>
        <begin position="322"/>
        <end position="348"/>
    </location>
</feature>
<dbReference type="InterPro" id="IPR015943">
    <property type="entry name" value="WD40/YVTN_repeat-like_dom_sf"/>
</dbReference>
<evidence type="ECO:0000256" key="3">
    <source>
        <dbReference type="ARBA" id="ARBA00022825"/>
    </source>
</evidence>
<organism evidence="7 8">
    <name type="scientific">Streptomyces sp. 900116325</name>
    <dbReference type="NCBI Taxonomy" id="3154295"/>
    <lineage>
        <taxon>Bacteria</taxon>
        <taxon>Bacillati</taxon>
        <taxon>Actinomycetota</taxon>
        <taxon>Actinomycetes</taxon>
        <taxon>Kitasatosporales</taxon>
        <taxon>Streptomycetaceae</taxon>
        <taxon>Streptomyces</taxon>
    </lineage>
</organism>
<dbReference type="InterPro" id="IPR036852">
    <property type="entry name" value="Peptidase_S8/S53_dom_sf"/>
</dbReference>
<dbReference type="EMBL" id="JBEXIP010000034">
    <property type="protein sequence ID" value="MET8437131.1"/>
    <property type="molecule type" value="Genomic_DNA"/>
</dbReference>
<feature type="domain" description="Peptidase S8/S53" evidence="6">
    <location>
        <begin position="19"/>
        <end position="123"/>
    </location>
</feature>
<protein>
    <submittedName>
        <fullName evidence="7">S8 family serine peptidase</fullName>
    </submittedName>
</protein>
<dbReference type="InterPro" id="IPR023828">
    <property type="entry name" value="Peptidase_S8_Ser-AS"/>
</dbReference>
<dbReference type="PROSITE" id="PS51892">
    <property type="entry name" value="SUBTILASE"/>
    <property type="match status" value="1"/>
</dbReference>
<comment type="similarity">
    <text evidence="4">Belongs to the peptidase S8 family.</text>
</comment>
<dbReference type="InterPro" id="IPR045051">
    <property type="entry name" value="SBT"/>
</dbReference>
<evidence type="ECO:0000256" key="2">
    <source>
        <dbReference type="ARBA" id="ARBA00022801"/>
    </source>
</evidence>
<dbReference type="InterPro" id="IPR000209">
    <property type="entry name" value="Peptidase_S8/S53_dom"/>
</dbReference>
<dbReference type="PANTHER" id="PTHR10795">
    <property type="entry name" value="PROPROTEIN CONVERTASE SUBTILISIN/KEXIN"/>
    <property type="match status" value="1"/>
</dbReference>
<feature type="compositionally biased region" description="Polar residues" evidence="5">
    <location>
        <begin position="338"/>
        <end position="348"/>
    </location>
</feature>
<gene>
    <name evidence="7" type="ORF">ABZV61_31085</name>
</gene>
<dbReference type="InterPro" id="IPR013783">
    <property type="entry name" value="Ig-like_fold"/>
</dbReference>
<dbReference type="Pfam" id="PF00082">
    <property type="entry name" value="Peptidase_S8"/>
    <property type="match status" value="1"/>
</dbReference>
<dbReference type="SUPFAM" id="SSF110296">
    <property type="entry name" value="Oligoxyloglucan reducing end-specific cellobiohydrolase"/>
    <property type="match status" value="2"/>
</dbReference>
<comment type="caution">
    <text evidence="4">Lacks conserved residue(s) required for the propagation of feature annotation.</text>
</comment>
<dbReference type="Gene3D" id="3.40.50.200">
    <property type="entry name" value="Peptidase S8/S53 domain"/>
    <property type="match status" value="1"/>
</dbReference>
<evidence type="ECO:0000259" key="6">
    <source>
        <dbReference type="Pfam" id="PF00082"/>
    </source>
</evidence>
<keyword evidence="1" id="KW-0645">Protease</keyword>
<dbReference type="Gene3D" id="2.60.40.10">
    <property type="entry name" value="Immunoglobulins"/>
    <property type="match status" value="1"/>
</dbReference>
<evidence type="ECO:0000256" key="1">
    <source>
        <dbReference type="ARBA" id="ARBA00022670"/>
    </source>
</evidence>
<sequence>MDDTQYAELGARLADKAVSVTIRGTDATDQIASFSSRGPSQRFELKPDLVAPGVEIRSTVPKSLYAPGEYRMSGTSMASPHVAGAAVLLRQLHPGQSPDAVRSALVGTAKPLTGTEPTTQGAGRLDVAAAAKAVLTATPATLSFGLADLSRPTIGGTRTLKVRNSGAHRITATLRTSGAARVSPAHVDIAAGGTATVAVTIDTRRPTADTEVSGRLTVTADSGPAITVPYLLIAQHLIVQAAPDPSDGHATVFVYSPVALGGPPAVTVTPPHGKTIKVTAVADHGNWYRVAVTGRSAGAYKVSAAATAATGQRLIGSDAFEVTPEDSRGHQWKPVGPNSESGDLTTTSGAPRQAVLTQTGKAGPWLTTDSGTTWSQLNRLPVSNGSGTVVIDTKRPDRWWYAVNSDAPPRTQGTILRTEDRGRTWQTLDVPDTHIAALVTDEQSRTLVAVTDAGLLVSSDAGDTWTASPTGVSGDVEWAAISGDDLYLATMDGIWVRSGVVSGAPGAARQVYESEDFDLRGLAADGSVVVAYDIRTGVVGSYDHGRTWSTLLAQPWVGANVRMSGGDVFLSAVHESWIGRNHGRTWSSIPNPADDAIPLDYDRWPDGSFTIAEQTAGLYRAAAAGTGYDRIGVQGGTVRDLAVTGNTLLAGTDYGVQRTKFPVSTPEWGASGNEGRFGESVGLVAVSPKNPQVVWKVREGSGNGSFYIYRSDDGGRTWEQKAAYAEKPTTLTIDPADAERVFVGYWTPVDAGLFATADNGATWKALHHDAYFDATIGDPHDPLRLWLGNAHGLYRSDDGGATVTKVADGSVSTIELDGSRLLVGGDGIRVSTDGGRTFRTADTGGLPTRVSDLIRVGKTLYAATTRYVPNGIPRGGRGVLRSTDNGRTWANISTGLQNLDTTKLAASPDGAYLYVGTISGGVHRLKLRR</sequence>
<evidence type="ECO:0000256" key="5">
    <source>
        <dbReference type="SAM" id="MobiDB-lite"/>
    </source>
</evidence>
<evidence type="ECO:0000313" key="7">
    <source>
        <dbReference type="EMBL" id="MET8437131.1"/>
    </source>
</evidence>
<evidence type="ECO:0000256" key="4">
    <source>
        <dbReference type="PROSITE-ProRule" id="PRU01240"/>
    </source>
</evidence>
<keyword evidence="2" id="KW-0378">Hydrolase</keyword>